<reference evidence="2" key="1">
    <citation type="submission" date="2021-01" db="EMBL/GenBank/DDBJ databases">
        <title>Fulvivirga kasyanovii gen. nov., sp nov., a novel member of the phylum Bacteroidetes isolated from seawater in a mussel farm.</title>
        <authorList>
            <person name="Zhao L.-H."/>
            <person name="Wang Z.-J."/>
        </authorList>
    </citation>
    <scope>NUCLEOTIDE SEQUENCE</scope>
    <source>
        <strain evidence="2">29W222</strain>
    </source>
</reference>
<accession>A0A937KCF2</accession>
<name>A0A937KCF2_9BACT</name>
<evidence type="ECO:0000313" key="3">
    <source>
        <dbReference type="Proteomes" id="UP000614216"/>
    </source>
</evidence>
<sequence>MKEVVTKSLTHALEGYNSHLAAHNILEGLTLNTASKTLPGSPYTIWQLIGHISFWQERTIAHLKGQPLTRVHNIEEGWPFGKSPSNSNELQDSIHTLLSGVTEVKQLLEKVADLKHPPSYDSCYDLITSMATHLSYHLGQIMILRRMQGDYPPPSGEYPW</sequence>
<proteinExistence type="predicted"/>
<dbReference type="Gene3D" id="1.20.120.450">
    <property type="entry name" value="dinb family like domain"/>
    <property type="match status" value="1"/>
</dbReference>
<feature type="domain" description="DinB-like" evidence="1">
    <location>
        <begin position="24"/>
        <end position="141"/>
    </location>
</feature>
<dbReference type="EMBL" id="JAEUGD010000002">
    <property type="protein sequence ID" value="MBL6444905.1"/>
    <property type="molecule type" value="Genomic_DNA"/>
</dbReference>
<dbReference type="Proteomes" id="UP000614216">
    <property type="component" value="Unassembled WGS sequence"/>
</dbReference>
<comment type="caution">
    <text evidence="2">The sequence shown here is derived from an EMBL/GenBank/DDBJ whole genome shotgun (WGS) entry which is preliminary data.</text>
</comment>
<dbReference type="InterPro" id="IPR034660">
    <property type="entry name" value="DinB/YfiT-like"/>
</dbReference>
<keyword evidence="3" id="KW-1185">Reference proteome</keyword>
<dbReference type="SUPFAM" id="SSF109854">
    <property type="entry name" value="DinB/YfiT-like putative metalloenzymes"/>
    <property type="match status" value="1"/>
</dbReference>
<gene>
    <name evidence="2" type="ORF">JMN32_01200</name>
</gene>
<protein>
    <submittedName>
        <fullName evidence="2">DinB family protein</fullName>
    </submittedName>
</protein>
<dbReference type="AlphaFoldDB" id="A0A937KCF2"/>
<organism evidence="2 3">
    <name type="scientific">Fulvivirga marina</name>
    <dbReference type="NCBI Taxonomy" id="2494733"/>
    <lineage>
        <taxon>Bacteria</taxon>
        <taxon>Pseudomonadati</taxon>
        <taxon>Bacteroidota</taxon>
        <taxon>Cytophagia</taxon>
        <taxon>Cytophagales</taxon>
        <taxon>Fulvivirgaceae</taxon>
        <taxon>Fulvivirga</taxon>
    </lineage>
</organism>
<dbReference type="Pfam" id="PF12867">
    <property type="entry name" value="DinB_2"/>
    <property type="match status" value="1"/>
</dbReference>
<dbReference type="RefSeq" id="WP_202854445.1">
    <property type="nucleotide sequence ID" value="NZ_JAEUGD010000002.1"/>
</dbReference>
<evidence type="ECO:0000313" key="2">
    <source>
        <dbReference type="EMBL" id="MBL6444905.1"/>
    </source>
</evidence>
<dbReference type="InterPro" id="IPR024775">
    <property type="entry name" value="DinB-like"/>
</dbReference>
<evidence type="ECO:0000259" key="1">
    <source>
        <dbReference type="Pfam" id="PF12867"/>
    </source>
</evidence>